<feature type="transmembrane region" description="Helical" evidence="1">
    <location>
        <begin position="110"/>
        <end position="132"/>
    </location>
</feature>
<feature type="transmembrane region" description="Helical" evidence="1">
    <location>
        <begin position="53"/>
        <end position="73"/>
    </location>
</feature>
<feature type="transmembrane region" description="Helical" evidence="1">
    <location>
        <begin position="80"/>
        <end position="98"/>
    </location>
</feature>
<dbReference type="EMBL" id="NUBY01000124">
    <property type="protein sequence ID" value="PEQ01029.1"/>
    <property type="molecule type" value="Genomic_DNA"/>
</dbReference>
<evidence type="ECO:0000256" key="1">
    <source>
        <dbReference type="SAM" id="Phobius"/>
    </source>
</evidence>
<dbReference type="Proteomes" id="UP000220841">
    <property type="component" value="Unassembled WGS sequence"/>
</dbReference>
<dbReference type="Pfam" id="PF01944">
    <property type="entry name" value="SpoIIM"/>
    <property type="match status" value="1"/>
</dbReference>
<keyword evidence="1" id="KW-0812">Transmembrane</keyword>
<dbReference type="InterPro" id="IPR002798">
    <property type="entry name" value="SpoIIM-like"/>
</dbReference>
<sequence>MRSEQNKLFQSIWSKYSRKLAFITLIFLAACFWGSIFQRHHNPFPPDPPSYSWFHYFSHNINQSMISIGLGIITYGIGSLILLVLNGSLIGIVLAVMVQNDMTLEIFTAFLPHGVFEIPAILLSCLYPYMIWGFIFQSIKKRAIDFNLLKKEIIPVPIIITLLLIIAGCMETMFAL</sequence>
<reference evidence="2 3" key="1">
    <citation type="submission" date="2017-09" db="EMBL/GenBank/DDBJ databases">
        <title>Large-scale bioinformatics analysis of Bacillus genomes uncovers conserved roles of natural products in bacterial physiology.</title>
        <authorList>
            <consortium name="Agbiome Team Llc"/>
            <person name="Bleich R.M."/>
            <person name="Grubbs K.J."/>
            <person name="Santa Maria K.C."/>
            <person name="Allen S.E."/>
            <person name="Farag S."/>
            <person name="Shank E.A."/>
            <person name="Bowers A."/>
        </authorList>
    </citation>
    <scope>NUCLEOTIDE SEQUENCE [LARGE SCALE GENOMIC DNA]</scope>
    <source>
        <strain evidence="2 3">AFS021349</strain>
    </source>
</reference>
<gene>
    <name evidence="2" type="ORF">CN585_22205</name>
</gene>
<feature type="transmembrane region" description="Helical" evidence="1">
    <location>
        <begin position="20"/>
        <end position="38"/>
    </location>
</feature>
<evidence type="ECO:0000313" key="2">
    <source>
        <dbReference type="EMBL" id="PEQ01029.1"/>
    </source>
</evidence>
<protein>
    <submittedName>
        <fullName evidence="2">Peptide antibiotic secretion accessory protein</fullName>
    </submittedName>
</protein>
<proteinExistence type="predicted"/>
<keyword evidence="1" id="KW-0472">Membrane</keyword>
<accession>A0A2A8HA81</accession>
<keyword evidence="1" id="KW-1133">Transmembrane helix</keyword>
<dbReference type="PROSITE" id="PS51257">
    <property type="entry name" value="PROKAR_LIPOPROTEIN"/>
    <property type="match status" value="1"/>
</dbReference>
<feature type="transmembrane region" description="Helical" evidence="1">
    <location>
        <begin position="153"/>
        <end position="175"/>
    </location>
</feature>
<dbReference type="AlphaFoldDB" id="A0A2A8HA81"/>
<comment type="caution">
    <text evidence="2">The sequence shown here is derived from an EMBL/GenBank/DDBJ whole genome shotgun (WGS) entry which is preliminary data.</text>
</comment>
<name>A0A2A8HA81_9BACI</name>
<evidence type="ECO:0000313" key="3">
    <source>
        <dbReference type="Proteomes" id="UP000220841"/>
    </source>
</evidence>
<dbReference type="RefSeq" id="WP_098227211.1">
    <property type="nucleotide sequence ID" value="NZ_NUBY01000124.1"/>
</dbReference>
<organism evidence="2 3">
    <name type="scientific">Bacillus toyonensis</name>
    <dbReference type="NCBI Taxonomy" id="155322"/>
    <lineage>
        <taxon>Bacteria</taxon>
        <taxon>Bacillati</taxon>
        <taxon>Bacillota</taxon>
        <taxon>Bacilli</taxon>
        <taxon>Bacillales</taxon>
        <taxon>Bacillaceae</taxon>
        <taxon>Bacillus</taxon>
        <taxon>Bacillus cereus group</taxon>
    </lineage>
</organism>